<reference evidence="4" key="1">
    <citation type="submission" date="2025-08" db="UniProtKB">
        <authorList>
            <consortium name="RefSeq"/>
        </authorList>
    </citation>
    <scope>IDENTIFICATION</scope>
    <source>
        <tissue evidence="4">Muscle</tissue>
    </source>
</reference>
<dbReference type="GO" id="GO:0005085">
    <property type="term" value="F:guanyl-nucleotide exchange factor activity"/>
    <property type="evidence" value="ECO:0007669"/>
    <property type="project" value="InterPro"/>
</dbReference>
<dbReference type="InterPro" id="IPR035899">
    <property type="entry name" value="DBL_dom_sf"/>
</dbReference>
<dbReference type="InterPro" id="IPR001331">
    <property type="entry name" value="GDS_CDC24_CS"/>
</dbReference>
<evidence type="ECO:0000313" key="4">
    <source>
        <dbReference type="RefSeq" id="XP_033366381.1"/>
    </source>
</evidence>
<dbReference type="Pfam" id="PF00169">
    <property type="entry name" value="PH"/>
    <property type="match status" value="1"/>
</dbReference>
<accession>A0A6J3LNS6</accession>
<evidence type="ECO:0008006" key="5">
    <source>
        <dbReference type="Google" id="ProtNLM"/>
    </source>
</evidence>
<gene>
    <name evidence="4" type="primary">LOC117243211</name>
</gene>
<feature type="domain" description="PH" evidence="1">
    <location>
        <begin position="257"/>
        <end position="349"/>
    </location>
</feature>
<keyword evidence="3" id="KW-1185">Reference proteome</keyword>
<organism evidence="3 4">
    <name type="scientific">Bombus vosnesenskii</name>
    <dbReference type="NCBI Taxonomy" id="207650"/>
    <lineage>
        <taxon>Eukaryota</taxon>
        <taxon>Metazoa</taxon>
        <taxon>Ecdysozoa</taxon>
        <taxon>Arthropoda</taxon>
        <taxon>Hexapoda</taxon>
        <taxon>Insecta</taxon>
        <taxon>Pterygota</taxon>
        <taxon>Neoptera</taxon>
        <taxon>Endopterygota</taxon>
        <taxon>Hymenoptera</taxon>
        <taxon>Apocrita</taxon>
        <taxon>Aculeata</taxon>
        <taxon>Apoidea</taxon>
        <taxon>Anthophila</taxon>
        <taxon>Apidae</taxon>
        <taxon>Bombus</taxon>
        <taxon>Pyrobombus</taxon>
    </lineage>
</organism>
<evidence type="ECO:0000259" key="1">
    <source>
        <dbReference type="PROSITE" id="PS50003"/>
    </source>
</evidence>
<dbReference type="Gene3D" id="1.20.900.10">
    <property type="entry name" value="Dbl homology (DH) domain"/>
    <property type="match status" value="1"/>
</dbReference>
<dbReference type="InterPro" id="IPR001849">
    <property type="entry name" value="PH_domain"/>
</dbReference>
<dbReference type="SUPFAM" id="SSF50729">
    <property type="entry name" value="PH domain-like"/>
    <property type="match status" value="1"/>
</dbReference>
<evidence type="ECO:0000259" key="2">
    <source>
        <dbReference type="PROSITE" id="PS50010"/>
    </source>
</evidence>
<dbReference type="PANTHER" id="PTHR12673">
    <property type="entry name" value="FACIOGENITAL DYSPLASIA PROTEIN"/>
    <property type="match status" value="1"/>
</dbReference>
<dbReference type="InterPro" id="IPR011993">
    <property type="entry name" value="PH-like_dom_sf"/>
</dbReference>
<dbReference type="PROSITE" id="PS50010">
    <property type="entry name" value="DH_2"/>
    <property type="match status" value="1"/>
</dbReference>
<protein>
    <recommendedName>
        <fullName evidence="5">Rho guanine nucleotide exchange factor 39</fullName>
    </recommendedName>
</protein>
<dbReference type="GeneID" id="117243211"/>
<dbReference type="RefSeq" id="XP_033366381.1">
    <property type="nucleotide sequence ID" value="XM_033510490.1"/>
</dbReference>
<dbReference type="AlphaFoldDB" id="A0A6J3LNS6"/>
<dbReference type="GO" id="GO:0005737">
    <property type="term" value="C:cytoplasm"/>
    <property type="evidence" value="ECO:0007669"/>
    <property type="project" value="TreeGrafter"/>
</dbReference>
<dbReference type="GO" id="GO:0035556">
    <property type="term" value="P:intracellular signal transduction"/>
    <property type="evidence" value="ECO:0007669"/>
    <property type="project" value="InterPro"/>
</dbReference>
<dbReference type="SUPFAM" id="SSF48065">
    <property type="entry name" value="DBL homology domain (DH-domain)"/>
    <property type="match status" value="1"/>
</dbReference>
<dbReference type="Gene3D" id="2.30.29.30">
    <property type="entry name" value="Pleckstrin-homology domain (PH domain)/Phosphotyrosine-binding domain (PTB)"/>
    <property type="match status" value="1"/>
</dbReference>
<dbReference type="SMART" id="SM00325">
    <property type="entry name" value="RhoGEF"/>
    <property type="match status" value="1"/>
</dbReference>
<proteinExistence type="predicted"/>
<dbReference type="CDD" id="cd00160">
    <property type="entry name" value="RhoGEF"/>
    <property type="match status" value="1"/>
</dbReference>
<dbReference type="PANTHER" id="PTHR12673:SF159">
    <property type="entry name" value="LD03170P"/>
    <property type="match status" value="1"/>
</dbReference>
<dbReference type="InterPro" id="IPR000219">
    <property type="entry name" value="DH_dom"/>
</dbReference>
<dbReference type="PROSITE" id="PS50003">
    <property type="entry name" value="PH_DOMAIN"/>
    <property type="match status" value="1"/>
</dbReference>
<dbReference type="Proteomes" id="UP000504631">
    <property type="component" value="Unplaced"/>
</dbReference>
<dbReference type="KEGG" id="bvk:117243211"/>
<dbReference type="PROSITE" id="PS00741">
    <property type="entry name" value="DH_1"/>
    <property type="match status" value="1"/>
</dbReference>
<dbReference type="SMART" id="SM00233">
    <property type="entry name" value="PH"/>
    <property type="match status" value="1"/>
</dbReference>
<name>A0A6J3LNS6_9HYME</name>
<feature type="domain" description="DH" evidence="2">
    <location>
        <begin position="52"/>
        <end position="228"/>
    </location>
</feature>
<dbReference type="InterPro" id="IPR051092">
    <property type="entry name" value="FYVE_RhoGEF_PH"/>
</dbReference>
<sequence length="505" mass="58800">MNSPRSPQTPLSFELKKIINDRNVLSMRSRMKVLNSINEHNQKQYEEKEKDLKFQAIQEILTTEATYLRQLEILMEYFVQPIIERKLLHHSLLSTLSENIKTLYNVSGELIKELKQDPRNIAGAFHKLAPFFKLYSVYAYDYEQILSLLQIKQENDTEFKDFISKQETRPEVGRKLPSLLITPIQRVPRYKLLLREVLQHTSNKHEEYNLLQACLVEVEKAARHINTFIEQYEESQKLLRLQKCIVNPINLIKPGRKLIKQGALMRVSRRGSSAYRRYFVLLNDILLYCKGDPQNSLTVCCVLPLNKCKIESVLSGGLFCVTCLSETLLLYSEKDDSNLWIEAIQNSIKKYAECRQTLRKDSSSRKPLRHNNLNSFPSENIPIVAGKRKRSYKETEINLDASKITYLKKDNETDADIQSNNSCLVLLKRFKRFKNDDNSKYIKSCEQNINCKITDKENIHFTECSTPCLSPNKFANFKQESSTLKSISAFFASLGSSLKEFFWFR</sequence>
<dbReference type="Pfam" id="PF00621">
    <property type="entry name" value="RhoGEF"/>
    <property type="match status" value="1"/>
</dbReference>
<evidence type="ECO:0000313" key="3">
    <source>
        <dbReference type="Proteomes" id="UP000504631"/>
    </source>
</evidence>